<evidence type="ECO:0000313" key="3">
    <source>
        <dbReference type="Proteomes" id="UP000093366"/>
    </source>
</evidence>
<dbReference type="InterPro" id="IPR027843">
    <property type="entry name" value="DUF4440"/>
</dbReference>
<dbReference type="SUPFAM" id="SSF54427">
    <property type="entry name" value="NTF2-like"/>
    <property type="match status" value="1"/>
</dbReference>
<evidence type="ECO:0000313" key="2">
    <source>
        <dbReference type="EMBL" id="OCQ23601.1"/>
    </source>
</evidence>
<dbReference type="Gene3D" id="3.10.450.50">
    <property type="match status" value="1"/>
</dbReference>
<dbReference type="Proteomes" id="UP000093366">
    <property type="component" value="Unassembled WGS sequence"/>
</dbReference>
<feature type="domain" description="DUF4440" evidence="1">
    <location>
        <begin position="9"/>
        <end position="115"/>
    </location>
</feature>
<dbReference type="AlphaFoldDB" id="A0A1C0TWB0"/>
<sequence>MESTITQQIFQAEQKLKTAMLCSDTALLAELLADNLVFINHQGRRLSKQDDLYLHASGQLCITSIVLEDLSVMTMGDMAIVHVNADITGEYDGQNANGQFAFTRVWAKHRLDWQVISAQSTLRP</sequence>
<dbReference type="Pfam" id="PF14534">
    <property type="entry name" value="DUF4440"/>
    <property type="match status" value="1"/>
</dbReference>
<accession>A0A1C0TWB0</accession>
<reference evidence="3" key="1">
    <citation type="submission" date="2016-07" db="EMBL/GenBank/DDBJ databases">
        <authorList>
            <person name="Florea S."/>
            <person name="Webb J.S."/>
            <person name="Jaromczyk J."/>
            <person name="Schardl C.L."/>
        </authorList>
    </citation>
    <scope>NUCLEOTIDE SEQUENCE [LARGE SCALE GENOMIC DNA]</scope>
    <source>
        <strain evidence="3">IPB1</strain>
    </source>
</reference>
<protein>
    <submittedName>
        <fullName evidence="2">DUF4440 domain-containing protein</fullName>
    </submittedName>
</protein>
<evidence type="ECO:0000259" key="1">
    <source>
        <dbReference type="Pfam" id="PF14534"/>
    </source>
</evidence>
<organism evidence="2 3">
    <name type="scientific">Pseudoalteromonas luteoviolacea</name>
    <dbReference type="NCBI Taxonomy" id="43657"/>
    <lineage>
        <taxon>Bacteria</taxon>
        <taxon>Pseudomonadati</taxon>
        <taxon>Pseudomonadota</taxon>
        <taxon>Gammaproteobacteria</taxon>
        <taxon>Alteromonadales</taxon>
        <taxon>Pseudoalteromonadaceae</taxon>
        <taxon>Pseudoalteromonas</taxon>
    </lineage>
</organism>
<dbReference type="InterPro" id="IPR032710">
    <property type="entry name" value="NTF2-like_dom_sf"/>
</dbReference>
<name>A0A1C0TWB0_9GAMM</name>
<dbReference type="OrthoDB" id="5383110at2"/>
<comment type="caution">
    <text evidence="2">The sequence shown here is derived from an EMBL/GenBank/DDBJ whole genome shotgun (WGS) entry which is preliminary data.</text>
</comment>
<gene>
    <name evidence="2" type="ORF">A7985_06565</name>
</gene>
<proteinExistence type="predicted"/>
<dbReference type="RefSeq" id="WP_065789616.1">
    <property type="nucleotide sequence ID" value="NZ_MAUJ01000001.1"/>
</dbReference>
<dbReference type="EMBL" id="MAUJ01000001">
    <property type="protein sequence ID" value="OCQ23601.1"/>
    <property type="molecule type" value="Genomic_DNA"/>
</dbReference>